<feature type="binding site" evidence="2">
    <location>
        <position position="198"/>
    </location>
    <ligand>
        <name>substrate</name>
    </ligand>
</feature>
<dbReference type="InterPro" id="IPR001441">
    <property type="entry name" value="UPP_synth-like"/>
</dbReference>
<dbReference type="NCBIfam" id="NF011405">
    <property type="entry name" value="PRK14830.1"/>
    <property type="match status" value="1"/>
</dbReference>
<dbReference type="AlphaFoldDB" id="A0A6I0FCK3"/>
<dbReference type="Proteomes" id="UP000432715">
    <property type="component" value="Unassembled WGS sequence"/>
</dbReference>
<dbReference type="HAMAP" id="MF_01139">
    <property type="entry name" value="ISPT"/>
    <property type="match status" value="1"/>
</dbReference>
<dbReference type="PANTHER" id="PTHR10291">
    <property type="entry name" value="DEHYDRODOLICHYL DIPHOSPHATE SYNTHASE FAMILY MEMBER"/>
    <property type="match status" value="1"/>
</dbReference>
<gene>
    <name evidence="3" type="ORF">F8154_03715</name>
</gene>
<dbReference type="EC" id="2.5.1.-" evidence="2"/>
<feature type="binding site" evidence="2">
    <location>
        <begin position="75"/>
        <end position="77"/>
    </location>
    <ligand>
        <name>substrate</name>
    </ligand>
</feature>
<feature type="binding site" evidence="2">
    <location>
        <position position="81"/>
    </location>
    <ligand>
        <name>substrate</name>
    </ligand>
</feature>
<dbReference type="InterPro" id="IPR018520">
    <property type="entry name" value="UPP_synth-like_CS"/>
</dbReference>
<proteinExistence type="inferred from homology"/>
<dbReference type="CDD" id="cd00475">
    <property type="entry name" value="Cis_IPPS"/>
    <property type="match status" value="1"/>
</dbReference>
<feature type="binding site" evidence="2">
    <location>
        <position position="43"/>
    </location>
    <ligand>
        <name>substrate</name>
    </ligand>
</feature>
<keyword evidence="1 2" id="KW-0808">Transferase</keyword>
<evidence type="ECO:0000313" key="4">
    <source>
        <dbReference type="Proteomes" id="UP000432715"/>
    </source>
</evidence>
<feature type="binding site" evidence="2">
    <location>
        <position position="79"/>
    </location>
    <ligand>
        <name>substrate</name>
    </ligand>
</feature>
<dbReference type="NCBIfam" id="TIGR00055">
    <property type="entry name" value="uppS"/>
    <property type="match status" value="1"/>
</dbReference>
<protein>
    <recommendedName>
        <fullName evidence="2">Isoprenyl transferase</fullName>
        <ecNumber evidence="2">2.5.1.-</ecNumber>
    </recommendedName>
</protein>
<organism evidence="3 4">
    <name type="scientific">Alkaliphilus pronyensis</name>
    <dbReference type="NCBI Taxonomy" id="1482732"/>
    <lineage>
        <taxon>Bacteria</taxon>
        <taxon>Bacillati</taxon>
        <taxon>Bacillota</taxon>
        <taxon>Clostridia</taxon>
        <taxon>Peptostreptococcales</taxon>
        <taxon>Natronincolaceae</taxon>
        <taxon>Alkaliphilus</taxon>
    </lineage>
</organism>
<dbReference type="GO" id="GO:0005829">
    <property type="term" value="C:cytosol"/>
    <property type="evidence" value="ECO:0007669"/>
    <property type="project" value="TreeGrafter"/>
</dbReference>
<reference evidence="3 4" key="1">
    <citation type="submission" date="2019-10" db="EMBL/GenBank/DDBJ databases">
        <title>Alkaliphilus serpentinus sp. nov. and Alkaliphilus pronyensis sp. nov., two novel anaerobic alkaliphilic species isolated from the serpentinized-hosted hydrothermal field of the Prony Bay (New Caledonia).</title>
        <authorList>
            <person name="Postec A."/>
        </authorList>
    </citation>
    <scope>NUCLEOTIDE SEQUENCE [LARGE SCALE GENOMIC DNA]</scope>
    <source>
        <strain evidence="3 4">LacV</strain>
    </source>
</reference>
<dbReference type="OrthoDB" id="4191603at2"/>
<dbReference type="Pfam" id="PF01255">
    <property type="entry name" value="Prenyltransf"/>
    <property type="match status" value="1"/>
</dbReference>
<comment type="caution">
    <text evidence="3">The sequence shown here is derived from an EMBL/GenBank/DDBJ whole genome shotgun (WGS) entry which is preliminary data.</text>
</comment>
<comment type="subunit">
    <text evidence="2">Homodimer.</text>
</comment>
<evidence type="ECO:0000256" key="2">
    <source>
        <dbReference type="HAMAP-Rule" id="MF_01139"/>
    </source>
</evidence>
<feature type="binding site" evidence="2">
    <location>
        <begin position="31"/>
        <end position="34"/>
    </location>
    <ligand>
        <name>substrate</name>
    </ligand>
</feature>
<feature type="binding site" evidence="2">
    <location>
        <position position="217"/>
    </location>
    <ligand>
        <name>Mg(2+)</name>
        <dbReference type="ChEBI" id="CHEBI:18420"/>
    </ligand>
</feature>
<dbReference type="InterPro" id="IPR036424">
    <property type="entry name" value="UPP_synth-like_sf"/>
</dbReference>
<comment type="cofactor">
    <cofactor evidence="2">
        <name>Mg(2+)</name>
        <dbReference type="ChEBI" id="CHEBI:18420"/>
    </cofactor>
    <text evidence="2">Binds 2 magnesium ions per subunit.</text>
</comment>
<accession>A0A6I0FCK3</accession>
<dbReference type="GO" id="GO:0008834">
    <property type="term" value="F:ditrans,polycis-undecaprenyl-diphosphate synthase [(2E,6E)-farnesyl-diphosphate specific] activity"/>
    <property type="evidence" value="ECO:0007669"/>
    <property type="project" value="TreeGrafter"/>
</dbReference>
<keyword evidence="2" id="KW-0479">Metal-binding</keyword>
<feature type="active site" description="Proton acceptor" evidence="2">
    <location>
        <position position="78"/>
    </location>
</feature>
<dbReference type="GO" id="GO:0000287">
    <property type="term" value="F:magnesium ion binding"/>
    <property type="evidence" value="ECO:0007669"/>
    <property type="project" value="UniProtKB-UniRule"/>
</dbReference>
<sequence>MMNIFKKKTIIDSSKIDNNKIPNHIAIIMDGNGRWAKKRKLPRTFGHRAGVEALRDIISTASEIGVKNLTLYAFSTENWNRPKEEVSALMELLVEYLKKEVEELNKNNVKINTIGDIEGMPDYAGEEINNAKELTKGNDGLAVNIALNYGGRNEIIRGIKKLHKDLVENKINVEDLQPNVFSSYLDTANISDPDLLIRTSGEYRLSNFLLWQCAYTEFWFTDKYWPDFTGQDLILAIQDYQNRIRRYGGI</sequence>
<dbReference type="GO" id="GO:0016094">
    <property type="term" value="P:polyprenol biosynthetic process"/>
    <property type="evidence" value="ECO:0007669"/>
    <property type="project" value="TreeGrafter"/>
</dbReference>
<dbReference type="EMBL" id="WBZC01000011">
    <property type="protein sequence ID" value="KAB3536967.1"/>
    <property type="molecule type" value="Genomic_DNA"/>
</dbReference>
<dbReference type="PROSITE" id="PS01066">
    <property type="entry name" value="UPP_SYNTHASE"/>
    <property type="match status" value="1"/>
</dbReference>
<evidence type="ECO:0000313" key="3">
    <source>
        <dbReference type="EMBL" id="KAB3536967.1"/>
    </source>
</evidence>
<keyword evidence="4" id="KW-1185">Reference proteome</keyword>
<dbReference type="PANTHER" id="PTHR10291:SF0">
    <property type="entry name" value="DEHYDRODOLICHYL DIPHOSPHATE SYNTHASE 2"/>
    <property type="match status" value="1"/>
</dbReference>
<comment type="function">
    <text evidence="2">Catalyzes the condensation of isopentenyl diphosphate (IPP) with allylic pyrophosphates generating different type of terpenoids.</text>
</comment>
<dbReference type="FunFam" id="3.40.1180.10:FF:000001">
    <property type="entry name" value="(2E,6E)-farnesyl-diphosphate-specific ditrans,polycis-undecaprenyl-diphosphate synthase"/>
    <property type="match status" value="1"/>
</dbReference>
<keyword evidence="2" id="KW-0460">Magnesium</keyword>
<dbReference type="GO" id="GO:0030145">
    <property type="term" value="F:manganese ion binding"/>
    <property type="evidence" value="ECO:0007669"/>
    <property type="project" value="TreeGrafter"/>
</dbReference>
<dbReference type="SUPFAM" id="SSF64005">
    <property type="entry name" value="Undecaprenyl diphosphate synthase"/>
    <property type="match status" value="1"/>
</dbReference>
<dbReference type="Gene3D" id="3.40.1180.10">
    <property type="entry name" value="Decaprenyl diphosphate synthase-like"/>
    <property type="match status" value="1"/>
</dbReference>
<comment type="similarity">
    <text evidence="2">Belongs to the UPP synthase family.</text>
</comment>
<feature type="binding site" evidence="2">
    <location>
        <begin position="204"/>
        <end position="206"/>
    </location>
    <ligand>
        <name>substrate</name>
    </ligand>
</feature>
<feature type="binding site" evidence="2">
    <location>
        <position position="47"/>
    </location>
    <ligand>
        <name>substrate</name>
    </ligand>
</feature>
<evidence type="ECO:0000256" key="1">
    <source>
        <dbReference type="ARBA" id="ARBA00022679"/>
    </source>
</evidence>
<feature type="binding site" evidence="2">
    <location>
        <position position="35"/>
    </location>
    <ligand>
        <name>substrate</name>
    </ligand>
</feature>
<feature type="binding site" evidence="2">
    <location>
        <position position="30"/>
    </location>
    <ligand>
        <name>Mg(2+)</name>
        <dbReference type="ChEBI" id="CHEBI:18420"/>
    </ligand>
</feature>
<feature type="active site" evidence="2">
    <location>
        <position position="30"/>
    </location>
</feature>
<name>A0A6I0FCK3_9FIRM</name>